<feature type="region of interest" description="Disordered" evidence="9">
    <location>
        <begin position="151"/>
        <end position="188"/>
    </location>
</feature>
<evidence type="ECO:0000256" key="9">
    <source>
        <dbReference type="SAM" id="MobiDB-lite"/>
    </source>
</evidence>
<evidence type="ECO:0000256" key="8">
    <source>
        <dbReference type="SAM" id="Coils"/>
    </source>
</evidence>
<comment type="similarity">
    <text evidence="1 7">Belongs to the bacterial ribosomal protein bL9 family.</text>
</comment>
<evidence type="ECO:0000256" key="3">
    <source>
        <dbReference type="ARBA" id="ARBA00022884"/>
    </source>
</evidence>
<protein>
    <recommendedName>
        <fullName evidence="6 7">Large ribosomal subunit protein bL9</fullName>
    </recommendedName>
</protein>
<dbReference type="InterPro" id="IPR000244">
    <property type="entry name" value="Ribosomal_bL9"/>
</dbReference>
<dbReference type="Pfam" id="PF03948">
    <property type="entry name" value="Ribosomal_L9_C"/>
    <property type="match status" value="1"/>
</dbReference>
<dbReference type="Proteomes" id="UP000505077">
    <property type="component" value="Unassembled WGS sequence"/>
</dbReference>
<sequence>MKLILRADVENLGTLGNVVNVKPGYGRNYLLPQGLAMTASPCNLKIFELERKKLEVKMNALRAQAQDIEAKLEALRVVIPMRVGENGKLYGSVTTAIIGDAFDSAGVETDRRRILLDTPIRSLGEHQVRVRLHAGIIATVLIEVVSDQQPEEEGRAVQTGQSDQACPAELVDSVESAHQADQTRTETT</sequence>
<dbReference type="InterPro" id="IPR036791">
    <property type="entry name" value="Ribosomal_bL9_C_sf"/>
</dbReference>
<evidence type="ECO:0000313" key="12">
    <source>
        <dbReference type="Proteomes" id="UP000505077"/>
    </source>
</evidence>
<comment type="function">
    <text evidence="7">Binds to the 23S rRNA.</text>
</comment>
<dbReference type="Gene3D" id="3.40.5.10">
    <property type="entry name" value="Ribosomal protein L9, N-terminal domain"/>
    <property type="match status" value="1"/>
</dbReference>
<dbReference type="GO" id="GO:0006412">
    <property type="term" value="P:translation"/>
    <property type="evidence" value="ECO:0007669"/>
    <property type="project" value="UniProtKB-UniRule"/>
</dbReference>
<keyword evidence="2 7" id="KW-0699">rRNA-binding</keyword>
<keyword evidence="3 7" id="KW-0694">RNA-binding</keyword>
<name>A0A6L2R6E5_9BACT</name>
<dbReference type="GO" id="GO:0003735">
    <property type="term" value="F:structural constituent of ribosome"/>
    <property type="evidence" value="ECO:0007669"/>
    <property type="project" value="InterPro"/>
</dbReference>
<dbReference type="PROSITE" id="PS00651">
    <property type="entry name" value="RIBOSOMAL_L9"/>
    <property type="match status" value="1"/>
</dbReference>
<evidence type="ECO:0000259" key="10">
    <source>
        <dbReference type="PROSITE" id="PS00651"/>
    </source>
</evidence>
<comment type="caution">
    <text evidence="11">The sequence shown here is derived from an EMBL/GenBank/DDBJ whole genome shotgun (WGS) entry which is preliminary data.</text>
</comment>
<proteinExistence type="inferred from homology"/>
<accession>A0A6L2R6E5</accession>
<dbReference type="InterPro" id="IPR009027">
    <property type="entry name" value="Ribosomal_bL9/RNase_H1_N"/>
</dbReference>
<keyword evidence="4 7" id="KW-0689">Ribosomal protein</keyword>
<dbReference type="HAMAP" id="MF_00503">
    <property type="entry name" value="Ribosomal_bL9"/>
    <property type="match status" value="1"/>
</dbReference>
<dbReference type="SUPFAM" id="SSF55653">
    <property type="entry name" value="Ribosomal protein L9 C-domain"/>
    <property type="match status" value="1"/>
</dbReference>
<dbReference type="EMBL" id="BLLL01000009">
    <property type="protein sequence ID" value="GFH63105.1"/>
    <property type="molecule type" value="Genomic_DNA"/>
</dbReference>
<dbReference type="InterPro" id="IPR020070">
    <property type="entry name" value="Ribosomal_bL9_N"/>
</dbReference>
<keyword evidence="5 7" id="KW-0687">Ribonucleoprotein</keyword>
<dbReference type="GO" id="GO:0019843">
    <property type="term" value="F:rRNA binding"/>
    <property type="evidence" value="ECO:0007669"/>
    <property type="project" value="UniProtKB-UniRule"/>
</dbReference>
<dbReference type="GO" id="GO:1990904">
    <property type="term" value="C:ribonucleoprotein complex"/>
    <property type="evidence" value="ECO:0007669"/>
    <property type="project" value="UniProtKB-KW"/>
</dbReference>
<evidence type="ECO:0000256" key="1">
    <source>
        <dbReference type="ARBA" id="ARBA00010605"/>
    </source>
</evidence>
<dbReference type="Gene3D" id="3.10.430.100">
    <property type="entry name" value="Ribosomal protein L9, C-terminal domain"/>
    <property type="match status" value="1"/>
</dbReference>
<dbReference type="InterPro" id="IPR036935">
    <property type="entry name" value="Ribosomal_bL9_N_sf"/>
</dbReference>
<dbReference type="GO" id="GO:0005840">
    <property type="term" value="C:ribosome"/>
    <property type="evidence" value="ECO:0007669"/>
    <property type="project" value="UniProtKB-KW"/>
</dbReference>
<dbReference type="InterPro" id="IPR020594">
    <property type="entry name" value="Ribosomal_bL9_bac/chp"/>
</dbReference>
<evidence type="ECO:0000313" key="11">
    <source>
        <dbReference type="EMBL" id="GFH63105.1"/>
    </source>
</evidence>
<dbReference type="Pfam" id="PF01281">
    <property type="entry name" value="Ribosomal_L9_N"/>
    <property type="match status" value="1"/>
</dbReference>
<evidence type="ECO:0000256" key="7">
    <source>
        <dbReference type="HAMAP-Rule" id="MF_00503"/>
    </source>
</evidence>
<keyword evidence="8" id="KW-0175">Coiled coil</keyword>
<dbReference type="SUPFAM" id="SSF55658">
    <property type="entry name" value="L9 N-domain-like"/>
    <property type="match status" value="1"/>
</dbReference>
<dbReference type="NCBIfam" id="TIGR00158">
    <property type="entry name" value="L9"/>
    <property type="match status" value="1"/>
</dbReference>
<dbReference type="InterPro" id="IPR020069">
    <property type="entry name" value="Ribosomal_bL9_C"/>
</dbReference>
<reference evidence="11 12" key="1">
    <citation type="journal article" date="2020" name="ISME J.">
        <title>Parallel Reductive Genome Evolution in Desulfovibrio Ectosymbionts Independently Acquired by Trichonympha Protists in the Termite Gut.</title>
        <authorList>
            <person name="Takeuchi M."/>
            <person name="Kuwahara H."/>
            <person name="Murakami T."/>
            <person name="Takahashi K."/>
            <person name="Kajitani R."/>
            <person name="Toyoda A."/>
            <person name="Itoh T."/>
            <person name="Ohkuma M."/>
            <person name="Hongoh Y."/>
        </authorList>
    </citation>
    <scope>NUCLEOTIDE SEQUENCE [LARGE SCALE GENOMIC DNA]</scope>
    <source>
        <strain evidence="11">ZnDsv-02</strain>
    </source>
</reference>
<evidence type="ECO:0000256" key="4">
    <source>
        <dbReference type="ARBA" id="ARBA00022980"/>
    </source>
</evidence>
<dbReference type="AlphaFoldDB" id="A0A6L2R6E5"/>
<evidence type="ECO:0000256" key="6">
    <source>
        <dbReference type="ARBA" id="ARBA00035292"/>
    </source>
</evidence>
<evidence type="ECO:0000256" key="2">
    <source>
        <dbReference type="ARBA" id="ARBA00022730"/>
    </source>
</evidence>
<evidence type="ECO:0000256" key="5">
    <source>
        <dbReference type="ARBA" id="ARBA00023274"/>
    </source>
</evidence>
<dbReference type="PANTHER" id="PTHR21368">
    <property type="entry name" value="50S RIBOSOMAL PROTEIN L9"/>
    <property type="match status" value="1"/>
</dbReference>
<organism evidence="11 12">
    <name type="scientific">Candidatus Desulfovibrio kirbyi</name>
    <dbReference type="NCBI Taxonomy" id="2696086"/>
    <lineage>
        <taxon>Bacteria</taxon>
        <taxon>Pseudomonadati</taxon>
        <taxon>Thermodesulfobacteriota</taxon>
        <taxon>Desulfovibrionia</taxon>
        <taxon>Desulfovibrionales</taxon>
        <taxon>Desulfovibrionaceae</taxon>
        <taxon>Desulfovibrio</taxon>
    </lineage>
</organism>
<gene>
    <name evidence="7 11" type="primary">rplI</name>
    <name evidence="11" type="ORF">ZNDK_0876</name>
</gene>
<feature type="domain" description="Ribosomal protein L9" evidence="10">
    <location>
        <begin position="13"/>
        <end position="40"/>
    </location>
</feature>
<feature type="coiled-coil region" evidence="8">
    <location>
        <begin position="44"/>
        <end position="78"/>
    </location>
</feature>